<dbReference type="EMBL" id="JPVO01000034">
    <property type="protein sequence ID" value="KGR77971.1"/>
    <property type="molecule type" value="Genomic_DNA"/>
</dbReference>
<keyword evidence="2" id="KW-1185">Reference proteome</keyword>
<proteinExistence type="predicted"/>
<comment type="caution">
    <text evidence="1">The sequence shown here is derived from an EMBL/GenBank/DDBJ whole genome shotgun (WGS) entry which is preliminary data.</text>
</comment>
<gene>
    <name evidence="1" type="ORF">CD33_01995</name>
</gene>
<accession>A0A0A3HZF5</accession>
<evidence type="ECO:0000313" key="2">
    <source>
        <dbReference type="Proteomes" id="UP000030408"/>
    </source>
</evidence>
<reference evidence="1 2" key="1">
    <citation type="submission" date="2014-02" db="EMBL/GenBank/DDBJ databases">
        <title>Draft genome sequence of Lysinibacillus sinduriensis JCM 15800.</title>
        <authorList>
            <person name="Zhang F."/>
            <person name="Wang G."/>
            <person name="Zhang L."/>
        </authorList>
    </citation>
    <scope>NUCLEOTIDE SEQUENCE [LARGE SCALE GENOMIC DNA]</scope>
    <source>
        <strain evidence="1 2">JCM 15800</strain>
    </source>
</reference>
<dbReference type="AlphaFoldDB" id="A0A0A3HZF5"/>
<name>A0A0A3HZF5_9BACL</name>
<sequence>MKAFLKFSYGFIIVLVLTGCIGENYDFSPPTVTLSSKSNMKSVELVEANINWRGEGNNPIDKETKNILTLAHQQQPIYFFAGEKVDMLFEHADFKTEQFSVSLWQNDKKLDLEVTDLSFYLPKEKGDYAIEAILQTDRGDAQYVGNVVIK</sequence>
<dbReference type="STRING" id="1384057.CD33_01995"/>
<dbReference type="Proteomes" id="UP000030408">
    <property type="component" value="Unassembled WGS sequence"/>
</dbReference>
<organism evidence="1 2">
    <name type="scientific">Ureibacillus sinduriensis BLB-1 = JCM 15800</name>
    <dbReference type="NCBI Taxonomy" id="1384057"/>
    <lineage>
        <taxon>Bacteria</taxon>
        <taxon>Bacillati</taxon>
        <taxon>Bacillota</taxon>
        <taxon>Bacilli</taxon>
        <taxon>Bacillales</taxon>
        <taxon>Caryophanaceae</taxon>
        <taxon>Ureibacillus</taxon>
    </lineage>
</organism>
<dbReference type="OrthoDB" id="2938139at2"/>
<dbReference type="RefSeq" id="WP_036197633.1">
    <property type="nucleotide sequence ID" value="NZ_AVCY01000022.1"/>
</dbReference>
<dbReference type="PROSITE" id="PS51257">
    <property type="entry name" value="PROKAR_LIPOPROTEIN"/>
    <property type="match status" value="1"/>
</dbReference>
<dbReference type="eggNOG" id="ENOG5032VW0">
    <property type="taxonomic scope" value="Bacteria"/>
</dbReference>
<protein>
    <submittedName>
        <fullName evidence="1">Uncharacterized protein</fullName>
    </submittedName>
</protein>
<evidence type="ECO:0000313" key="1">
    <source>
        <dbReference type="EMBL" id="KGR77971.1"/>
    </source>
</evidence>